<name>A0AAW3MGD8_9BURK</name>
<sequence length="60" mass="7075">MLYESKRMKMPDIRIPQIGIAPPLHRLHERDVLIVFILVIQIRTVLPRCQAIFFFQPCAT</sequence>
<keyword evidence="2" id="KW-1185">Reference proteome</keyword>
<evidence type="ECO:0000313" key="1">
    <source>
        <dbReference type="EMBL" id="KVP82522.1"/>
    </source>
</evidence>
<protein>
    <submittedName>
        <fullName evidence="1">Uncharacterized protein</fullName>
    </submittedName>
</protein>
<dbReference type="EMBL" id="LPBJ01000135">
    <property type="protein sequence ID" value="KVP82522.1"/>
    <property type="molecule type" value="Genomic_DNA"/>
</dbReference>
<dbReference type="Proteomes" id="UP000056453">
    <property type="component" value="Unassembled WGS sequence"/>
</dbReference>
<dbReference type="AlphaFoldDB" id="A0AAW3MGD8"/>
<proteinExistence type="predicted"/>
<evidence type="ECO:0000313" key="2">
    <source>
        <dbReference type="Proteomes" id="UP000056453"/>
    </source>
</evidence>
<organism evidence="1 2">
    <name type="scientific">Burkholderia ubonensis</name>
    <dbReference type="NCBI Taxonomy" id="101571"/>
    <lineage>
        <taxon>Bacteria</taxon>
        <taxon>Pseudomonadati</taxon>
        <taxon>Pseudomonadota</taxon>
        <taxon>Betaproteobacteria</taxon>
        <taxon>Burkholderiales</taxon>
        <taxon>Burkholderiaceae</taxon>
        <taxon>Burkholderia</taxon>
        <taxon>Burkholderia cepacia complex</taxon>
    </lineage>
</organism>
<comment type="caution">
    <text evidence="1">The sequence shown here is derived from an EMBL/GenBank/DDBJ whole genome shotgun (WGS) entry which is preliminary data.</text>
</comment>
<gene>
    <name evidence="1" type="ORF">WJ96_26950</name>
</gene>
<reference evidence="1 2" key="1">
    <citation type="submission" date="2015-11" db="EMBL/GenBank/DDBJ databases">
        <title>Expanding the genomic diversity of Burkholderia species for the development of highly accurate diagnostics.</title>
        <authorList>
            <person name="Sahl J."/>
            <person name="Keim P."/>
            <person name="Wagner D."/>
        </authorList>
    </citation>
    <scope>NUCLEOTIDE SEQUENCE [LARGE SCALE GENOMIC DNA]</scope>
    <source>
        <strain evidence="1 2">MSMB1808WGS</strain>
    </source>
</reference>
<accession>A0AAW3MGD8</accession>